<keyword evidence="2" id="KW-1185">Reference proteome</keyword>
<dbReference type="GO" id="GO:0032259">
    <property type="term" value="P:methylation"/>
    <property type="evidence" value="ECO:0007669"/>
    <property type="project" value="UniProtKB-KW"/>
</dbReference>
<dbReference type="Proteomes" id="UP000199476">
    <property type="component" value="Unassembled WGS sequence"/>
</dbReference>
<keyword evidence="1" id="KW-0808">Transferase</keyword>
<dbReference type="OrthoDB" id="9814755at2"/>
<dbReference type="STRING" id="321763.SAMN04488692_12621"/>
<proteinExistence type="predicted"/>
<dbReference type="Gene3D" id="3.40.50.150">
    <property type="entry name" value="Vaccinia Virus protein VP39"/>
    <property type="match status" value="1"/>
</dbReference>
<dbReference type="AlphaFoldDB" id="A0A1G9S6Z3"/>
<reference evidence="1 2" key="1">
    <citation type="submission" date="2016-10" db="EMBL/GenBank/DDBJ databases">
        <authorList>
            <person name="de Groot N.N."/>
        </authorList>
    </citation>
    <scope>NUCLEOTIDE SEQUENCE [LARGE SCALE GENOMIC DNA]</scope>
    <source>
        <strain evidence="1 2">SLAS-1</strain>
    </source>
</reference>
<protein>
    <submittedName>
        <fullName evidence="1">Methyltransferase small domain-containing protein</fullName>
    </submittedName>
</protein>
<gene>
    <name evidence="1" type="ORF">SAMN04488692_12621</name>
</gene>
<dbReference type="RefSeq" id="WP_089761749.1">
    <property type="nucleotide sequence ID" value="NZ_FNGO01000026.1"/>
</dbReference>
<keyword evidence="1" id="KW-0489">Methyltransferase</keyword>
<dbReference type="InterPro" id="IPR029063">
    <property type="entry name" value="SAM-dependent_MTases_sf"/>
</dbReference>
<dbReference type="SUPFAM" id="SSF53335">
    <property type="entry name" value="S-adenosyl-L-methionine-dependent methyltransferases"/>
    <property type="match status" value="1"/>
</dbReference>
<accession>A0A1G9S6Z3</accession>
<dbReference type="GO" id="GO:0008168">
    <property type="term" value="F:methyltransferase activity"/>
    <property type="evidence" value="ECO:0007669"/>
    <property type="project" value="UniProtKB-KW"/>
</dbReference>
<evidence type="ECO:0000313" key="2">
    <source>
        <dbReference type="Proteomes" id="UP000199476"/>
    </source>
</evidence>
<evidence type="ECO:0000313" key="1">
    <source>
        <dbReference type="EMBL" id="SDM31194.1"/>
    </source>
</evidence>
<sequence length="190" mass="21183">MAVIKKITGKFERACRGNKRLFKIYSLPYRNAVLREVKLGNIGEDDVVLNIGCGGLPFTAYYLARLSQARVVAVDVDLEAINSAQKLFSENNFPSLESEIEFAVMCGCRAAVELNYDIIVAALQTENKLEMIKILDDNPGGWKFITREPRKIFGSQYESLSSKVNPSDSVGHYFPTFDRSILIESGGLSF</sequence>
<name>A0A1G9S6Z3_9FIRM</name>
<organism evidence="1 2">
    <name type="scientific">Halarsenatibacter silvermanii</name>
    <dbReference type="NCBI Taxonomy" id="321763"/>
    <lineage>
        <taxon>Bacteria</taxon>
        <taxon>Bacillati</taxon>
        <taxon>Bacillota</taxon>
        <taxon>Clostridia</taxon>
        <taxon>Halanaerobiales</taxon>
        <taxon>Halarsenatibacteraceae</taxon>
        <taxon>Halarsenatibacter</taxon>
    </lineage>
</organism>
<dbReference type="EMBL" id="FNGO01000026">
    <property type="protein sequence ID" value="SDM31194.1"/>
    <property type="molecule type" value="Genomic_DNA"/>
</dbReference>